<keyword evidence="2" id="KW-0812">Transmembrane</keyword>
<sequence>MTPTDCTSGGGFGDLFDIPGMIVNAVTAFLGMIVEQVMKPLRELLASNLLATPDVTAQADIRQMWTGSLSIAAGIYVLFVTAGGITVMGYETVQSRYAFKQIAPRLLVGVIAAATSLTVMGKAIALANALSRAVMGTDLSDAGQGLVERVIPFALFGVAGVKVYLLLLAMVMIVLVVAVLVGYMVRVAVIAVLAVAAPLALSCHAHPATDGVARLWWRGLAATLAIQVAQSMTFIVALKLFFAPGAMLLGFPRPSQLGTILAGLALFWVLFKIPGWCARIVFRSTPVSPRMPGPFRMVQSVAMWRLLNHYGRGFGSPRRGGGRSTGGRSTGGGSGGSGGQPGGPRGGGGRPPRPGPGGIAGSAVRRGRTLTAGMRARGARFGTAPNTPGPGPGGGTPQTTGTASPRTSGGPRSVMHPVQARRAQQLKLPIPAKRNPARPPRPVQTWLPIRAERGPAPPRAARPLPATPPPAGRNPVPRARQLALPVPATRVRMRPPRPMQLRLPLEPPRR</sequence>
<keyword evidence="4" id="KW-1185">Reference proteome</keyword>
<dbReference type="Pfam" id="PF19590">
    <property type="entry name" value="TrbL_3"/>
    <property type="match status" value="1"/>
</dbReference>
<feature type="compositionally biased region" description="Pro residues" evidence="1">
    <location>
        <begin position="455"/>
        <end position="472"/>
    </location>
</feature>
<keyword evidence="2" id="KW-0472">Membrane</keyword>
<feature type="transmembrane region" description="Helical" evidence="2">
    <location>
        <begin position="183"/>
        <end position="203"/>
    </location>
</feature>
<evidence type="ECO:0000256" key="2">
    <source>
        <dbReference type="SAM" id="Phobius"/>
    </source>
</evidence>
<evidence type="ECO:0000313" key="4">
    <source>
        <dbReference type="Proteomes" id="UP001057702"/>
    </source>
</evidence>
<dbReference type="InterPro" id="IPR045782">
    <property type="entry name" value="TrbL_3"/>
</dbReference>
<proteinExistence type="predicted"/>
<evidence type="ECO:0000313" key="3">
    <source>
        <dbReference type="EMBL" id="MCQ4081843.1"/>
    </source>
</evidence>
<feature type="region of interest" description="Disordered" evidence="1">
    <location>
        <begin position="314"/>
        <end position="414"/>
    </location>
</feature>
<feature type="transmembrane region" description="Helical" evidence="2">
    <location>
        <begin position="215"/>
        <end position="237"/>
    </location>
</feature>
<feature type="transmembrane region" description="Helical" evidence="2">
    <location>
        <begin position="257"/>
        <end position="282"/>
    </location>
</feature>
<evidence type="ECO:0008006" key="5">
    <source>
        <dbReference type="Google" id="ProtNLM"/>
    </source>
</evidence>
<name>A0ABT1PVZ1_9ACTN</name>
<organism evidence="3 4">
    <name type="scientific">Streptomyces humicola</name>
    <dbReference type="NCBI Taxonomy" id="2953240"/>
    <lineage>
        <taxon>Bacteria</taxon>
        <taxon>Bacillati</taxon>
        <taxon>Actinomycetota</taxon>
        <taxon>Actinomycetes</taxon>
        <taxon>Kitasatosporales</taxon>
        <taxon>Streptomycetaceae</taxon>
        <taxon>Streptomyces</taxon>
    </lineage>
</organism>
<feature type="compositionally biased region" description="Low complexity" evidence="1">
    <location>
        <begin position="473"/>
        <end position="490"/>
    </location>
</feature>
<feature type="transmembrane region" description="Helical" evidence="2">
    <location>
        <begin position="15"/>
        <end position="34"/>
    </location>
</feature>
<dbReference type="Proteomes" id="UP001057702">
    <property type="component" value="Unassembled WGS sequence"/>
</dbReference>
<protein>
    <recommendedName>
        <fullName evidence="5">TrbL/VirB6 plasmid conjugal transfer protein</fullName>
    </recommendedName>
</protein>
<gene>
    <name evidence="3" type="ORF">NGB36_14805</name>
</gene>
<comment type="caution">
    <text evidence="3">The sequence shown here is derived from an EMBL/GenBank/DDBJ whole genome shotgun (WGS) entry which is preliminary data.</text>
</comment>
<dbReference type="EMBL" id="JANFNG010000010">
    <property type="protein sequence ID" value="MCQ4081843.1"/>
    <property type="molecule type" value="Genomic_DNA"/>
</dbReference>
<accession>A0ABT1PVZ1</accession>
<keyword evidence="2" id="KW-1133">Transmembrane helix</keyword>
<feature type="transmembrane region" description="Helical" evidence="2">
    <location>
        <begin position="150"/>
        <end position="177"/>
    </location>
</feature>
<feature type="compositionally biased region" description="Gly residues" evidence="1">
    <location>
        <begin position="314"/>
        <end position="360"/>
    </location>
</feature>
<feature type="transmembrane region" description="Helical" evidence="2">
    <location>
        <begin position="69"/>
        <end position="90"/>
    </location>
</feature>
<feature type="transmembrane region" description="Helical" evidence="2">
    <location>
        <begin position="102"/>
        <end position="130"/>
    </location>
</feature>
<feature type="region of interest" description="Disordered" evidence="1">
    <location>
        <begin position="432"/>
        <end position="510"/>
    </location>
</feature>
<evidence type="ECO:0000256" key="1">
    <source>
        <dbReference type="SAM" id="MobiDB-lite"/>
    </source>
</evidence>
<reference evidence="3" key="1">
    <citation type="submission" date="2022-06" db="EMBL/GenBank/DDBJ databases">
        <title>Draft genome sequence of Streptomyces sp. RB6PN25 isolated from peat swamp forest in Thailand.</title>
        <authorList>
            <person name="Duangmal K."/>
            <person name="Klaysubun C."/>
        </authorList>
    </citation>
    <scope>NUCLEOTIDE SEQUENCE</scope>
    <source>
        <strain evidence="3">RB6PN25</strain>
    </source>
</reference>
<dbReference type="RefSeq" id="WP_255920905.1">
    <property type="nucleotide sequence ID" value="NZ_JANFNG010000010.1"/>
</dbReference>